<dbReference type="GO" id="GO:0009102">
    <property type="term" value="P:biotin biosynthetic process"/>
    <property type="evidence" value="ECO:0007669"/>
    <property type="project" value="UniProtKB-UniRule"/>
</dbReference>
<comment type="caution">
    <text evidence="9">Lacks conserved residue(s) required for the propagation of feature annotation.</text>
</comment>
<feature type="binding site" evidence="9">
    <location>
        <begin position="110"/>
        <end position="113"/>
    </location>
    <ligand>
        <name>ATP</name>
        <dbReference type="ChEBI" id="CHEBI:30616"/>
    </ligand>
</feature>
<gene>
    <name evidence="9 10" type="primary">bioD</name>
    <name evidence="10" type="ORF">GFC30_595</name>
</gene>
<evidence type="ECO:0000256" key="3">
    <source>
        <dbReference type="ARBA" id="ARBA00022723"/>
    </source>
</evidence>
<dbReference type="RefSeq" id="WP_066322830.1">
    <property type="nucleotide sequence ID" value="NZ_CP015438.1"/>
</dbReference>
<dbReference type="Pfam" id="PF13500">
    <property type="entry name" value="AAA_26"/>
    <property type="match status" value="1"/>
</dbReference>
<keyword evidence="2 9" id="KW-0436">Ligase</keyword>
<keyword evidence="6 9" id="KW-0067">ATP-binding</keyword>
<feature type="binding site" evidence="9">
    <location>
        <position position="47"/>
    </location>
    <ligand>
        <name>ATP</name>
        <dbReference type="ChEBI" id="CHEBI:30616"/>
    </ligand>
</feature>
<comment type="catalytic activity">
    <reaction evidence="9">
        <text>(7R,8S)-7,8-diammoniononanoate + CO2 + ATP = (4R,5S)-dethiobiotin + ADP + phosphate + 3 H(+)</text>
        <dbReference type="Rhea" id="RHEA:15805"/>
        <dbReference type="ChEBI" id="CHEBI:15378"/>
        <dbReference type="ChEBI" id="CHEBI:16526"/>
        <dbReference type="ChEBI" id="CHEBI:30616"/>
        <dbReference type="ChEBI" id="CHEBI:43474"/>
        <dbReference type="ChEBI" id="CHEBI:149469"/>
        <dbReference type="ChEBI" id="CHEBI:149473"/>
        <dbReference type="ChEBI" id="CHEBI:456216"/>
        <dbReference type="EC" id="6.3.3.3"/>
    </reaction>
</comment>
<feature type="binding site" evidence="9">
    <location>
        <position position="47"/>
    </location>
    <ligand>
        <name>Mg(2+)</name>
        <dbReference type="ChEBI" id="CHEBI:18420"/>
    </ligand>
</feature>
<dbReference type="PANTHER" id="PTHR43210:SF2">
    <property type="entry name" value="ATP-DEPENDENT DETHIOBIOTIN SYNTHETASE BIOD 2"/>
    <property type="match status" value="1"/>
</dbReference>
<feature type="active site" evidence="9">
    <location>
        <position position="38"/>
    </location>
</feature>
<protein>
    <recommendedName>
        <fullName evidence="9">ATP-dependent dethiobiotin synthetase BioD</fullName>
        <ecNumber evidence="9">6.3.3.3</ecNumber>
    </recommendedName>
    <alternativeName>
        <fullName evidence="9">DTB synthetase</fullName>
        <shortName evidence="9">DTBS</shortName>
    </alternativeName>
    <alternativeName>
        <fullName evidence="9">Dethiobiotin synthase</fullName>
    </alternativeName>
</protein>
<dbReference type="HAMAP" id="MF_00336">
    <property type="entry name" value="BioD"/>
    <property type="match status" value="1"/>
</dbReference>
<dbReference type="PIRSF" id="PIRSF006755">
    <property type="entry name" value="DTB_synth"/>
    <property type="match status" value="1"/>
</dbReference>
<sequence length="234" mass="25657">MGRAVFITGTGTDIGKTVVTSFLTFAVEQMEKKAIIYKPIQTGLAEDGCSFAERYWYETKMGQKAASLYCMEPAVSPHFAARLTNTSIDPETIQAELAKLTAQYDVVFVEGAGGLAVPLIETEDGFYMTKDLIHDCGLPIVIVSLAGLGAIHHAITTVLYAKHHALPIIGLFVNQLDSQNDIHVDNVRTLQRLLDVPLLTTLPVVDLSRQSLQALAKAWLEEGEQTEWLRGLVE</sequence>
<dbReference type="Proteomes" id="UP000076865">
    <property type="component" value="Chromosome"/>
</dbReference>
<evidence type="ECO:0000256" key="5">
    <source>
        <dbReference type="ARBA" id="ARBA00022756"/>
    </source>
</evidence>
<evidence type="ECO:0000256" key="6">
    <source>
        <dbReference type="ARBA" id="ARBA00022840"/>
    </source>
</evidence>
<dbReference type="KEGG" id="aamy:GFC30_595"/>
<accession>A0A160F2W3</accession>
<feature type="binding site" evidence="9">
    <location>
        <position position="110"/>
    </location>
    <ligand>
        <name>Mg(2+)</name>
        <dbReference type="ChEBI" id="CHEBI:18420"/>
    </ligand>
</feature>
<comment type="pathway">
    <text evidence="9">Cofactor biosynthesis; biotin biosynthesis; biotin from 7,8-diaminononanoate: step 1/2.</text>
</comment>
<comment type="similarity">
    <text evidence="9">Belongs to the dethiobiotin synthetase family.</text>
</comment>
<dbReference type="SUPFAM" id="SSF52540">
    <property type="entry name" value="P-loop containing nucleoside triphosphate hydrolases"/>
    <property type="match status" value="1"/>
</dbReference>
<keyword evidence="5 9" id="KW-0093">Biotin biosynthesis</keyword>
<dbReference type="CDD" id="cd03109">
    <property type="entry name" value="DTBS"/>
    <property type="match status" value="1"/>
</dbReference>
<dbReference type="InterPro" id="IPR004472">
    <property type="entry name" value="DTB_synth_BioD"/>
</dbReference>
<comment type="catalytic activity">
    <reaction evidence="8">
        <text>(7R,8S)-8-amino-7-(carboxyamino)nonanoate + ATP = (4R,5S)-dethiobiotin + ADP + phosphate + H(+)</text>
        <dbReference type="Rhea" id="RHEA:63684"/>
        <dbReference type="ChEBI" id="CHEBI:15378"/>
        <dbReference type="ChEBI" id="CHEBI:30616"/>
        <dbReference type="ChEBI" id="CHEBI:43474"/>
        <dbReference type="ChEBI" id="CHEBI:149470"/>
        <dbReference type="ChEBI" id="CHEBI:149473"/>
        <dbReference type="ChEBI" id="CHEBI:456216"/>
    </reaction>
</comment>
<keyword evidence="3 9" id="KW-0479">Metal-binding</keyword>
<dbReference type="PANTHER" id="PTHR43210">
    <property type="entry name" value="DETHIOBIOTIN SYNTHETASE"/>
    <property type="match status" value="1"/>
</dbReference>
<organism evidence="10 11">
    <name type="scientific">Anoxybacteroides amylolyticum</name>
    <dbReference type="NCBI Taxonomy" id="294699"/>
    <lineage>
        <taxon>Bacteria</taxon>
        <taxon>Bacillati</taxon>
        <taxon>Bacillota</taxon>
        <taxon>Bacilli</taxon>
        <taxon>Bacillales</taxon>
        <taxon>Anoxybacillaceae</taxon>
        <taxon>Anoxybacteroides</taxon>
    </lineage>
</organism>
<comment type="function">
    <text evidence="9">Catalyzes a mechanistically unusual reaction, the ATP-dependent insertion of CO2 between the N7 and N8 nitrogen atoms of 7,8-diaminopelargonic acid (DAPA, also called 7,8-diammoniononanoate) to form a ureido ring.</text>
</comment>
<dbReference type="OrthoDB" id="9802097at2"/>
<dbReference type="Gene3D" id="3.40.50.300">
    <property type="entry name" value="P-loop containing nucleotide triphosphate hydrolases"/>
    <property type="match status" value="1"/>
</dbReference>
<dbReference type="GO" id="GO:0005829">
    <property type="term" value="C:cytosol"/>
    <property type="evidence" value="ECO:0007669"/>
    <property type="project" value="TreeGrafter"/>
</dbReference>
<feature type="binding site" evidence="9">
    <location>
        <position position="42"/>
    </location>
    <ligand>
        <name>substrate</name>
    </ligand>
</feature>
<dbReference type="NCBIfam" id="TIGR00347">
    <property type="entry name" value="bioD"/>
    <property type="match status" value="1"/>
</dbReference>
<evidence type="ECO:0000256" key="2">
    <source>
        <dbReference type="ARBA" id="ARBA00022598"/>
    </source>
</evidence>
<evidence type="ECO:0000313" key="10">
    <source>
        <dbReference type="EMBL" id="ANB60607.1"/>
    </source>
</evidence>
<dbReference type="AlphaFoldDB" id="A0A160F2W3"/>
<dbReference type="GO" id="GO:0000287">
    <property type="term" value="F:magnesium ion binding"/>
    <property type="evidence" value="ECO:0007669"/>
    <property type="project" value="UniProtKB-UniRule"/>
</dbReference>
<dbReference type="PATRIC" id="fig|294699.3.peg.590"/>
<evidence type="ECO:0000256" key="9">
    <source>
        <dbReference type="HAMAP-Rule" id="MF_00336"/>
    </source>
</evidence>
<evidence type="ECO:0000256" key="4">
    <source>
        <dbReference type="ARBA" id="ARBA00022741"/>
    </source>
</evidence>
<evidence type="ECO:0000313" key="11">
    <source>
        <dbReference type="Proteomes" id="UP000076865"/>
    </source>
</evidence>
<keyword evidence="7 9" id="KW-0460">Magnesium</keyword>
<comment type="subunit">
    <text evidence="9">Homodimer.</text>
</comment>
<keyword evidence="11" id="KW-1185">Reference proteome</keyword>
<feature type="binding site" evidence="9">
    <location>
        <position position="17"/>
    </location>
    <ligand>
        <name>Mg(2+)</name>
        <dbReference type="ChEBI" id="CHEBI:18420"/>
    </ligand>
</feature>
<comment type="subcellular location">
    <subcellularLocation>
        <location evidence="9">Cytoplasm</location>
    </subcellularLocation>
</comment>
<feature type="binding site" evidence="9">
    <location>
        <begin position="174"/>
        <end position="175"/>
    </location>
    <ligand>
        <name>ATP</name>
        <dbReference type="ChEBI" id="CHEBI:30616"/>
    </ligand>
</feature>
<name>A0A160F2W3_9BACL</name>
<dbReference type="GO" id="GO:0005524">
    <property type="term" value="F:ATP binding"/>
    <property type="evidence" value="ECO:0007669"/>
    <property type="project" value="UniProtKB-UniRule"/>
</dbReference>
<dbReference type="UniPathway" id="UPA00078">
    <property type="reaction ID" value="UER00161"/>
</dbReference>
<dbReference type="GO" id="GO:0004141">
    <property type="term" value="F:dethiobiotin synthase activity"/>
    <property type="evidence" value="ECO:0007669"/>
    <property type="project" value="UniProtKB-UniRule"/>
</dbReference>
<dbReference type="EC" id="6.3.3.3" evidence="9"/>
<evidence type="ECO:0000256" key="1">
    <source>
        <dbReference type="ARBA" id="ARBA00022490"/>
    </source>
</evidence>
<dbReference type="EMBL" id="CP015438">
    <property type="protein sequence ID" value="ANB60607.1"/>
    <property type="molecule type" value="Genomic_DNA"/>
</dbReference>
<dbReference type="InterPro" id="IPR027417">
    <property type="entry name" value="P-loop_NTPase"/>
</dbReference>
<feature type="binding site" evidence="9">
    <location>
        <begin position="13"/>
        <end position="18"/>
    </location>
    <ligand>
        <name>ATP</name>
        <dbReference type="ChEBI" id="CHEBI:30616"/>
    </ligand>
</feature>
<reference evidence="10 11" key="1">
    <citation type="journal article" date="2006" name="Syst. Appl. Microbiol.">
        <title>Anoxybacillus amylolyticus sp. nov., a thermophilic amylase producing bacterium isolated from Mount Rittmann (Antarctica).</title>
        <authorList>
            <person name="Poli A."/>
            <person name="Esposito E."/>
            <person name="Lama L."/>
            <person name="Orlando P."/>
            <person name="Nicolaus G."/>
            <person name="de Appolonia F."/>
            <person name="Gambacorta A."/>
            <person name="Nicolaus B."/>
        </authorList>
    </citation>
    <scope>NUCLEOTIDE SEQUENCE [LARGE SCALE GENOMIC DNA]</scope>
    <source>
        <strain evidence="10 11">DSM 15939</strain>
    </source>
</reference>
<comment type="cofactor">
    <cofactor evidence="9">
        <name>Mg(2+)</name>
        <dbReference type="ChEBI" id="CHEBI:18420"/>
    </cofactor>
</comment>
<evidence type="ECO:0000256" key="8">
    <source>
        <dbReference type="ARBA" id="ARBA00047386"/>
    </source>
</evidence>
<proteinExistence type="inferred from homology"/>
<evidence type="ECO:0000256" key="7">
    <source>
        <dbReference type="ARBA" id="ARBA00022842"/>
    </source>
</evidence>
<keyword evidence="4 9" id="KW-0547">Nucleotide-binding</keyword>
<keyword evidence="1 9" id="KW-0963">Cytoplasm</keyword>